<dbReference type="GO" id="GO:0003723">
    <property type="term" value="F:RNA binding"/>
    <property type="evidence" value="ECO:0007669"/>
    <property type="project" value="UniProtKB-UniRule"/>
</dbReference>
<organism evidence="3 4">
    <name type="scientific">Podila minutissima</name>
    <dbReference type="NCBI Taxonomy" id="64525"/>
    <lineage>
        <taxon>Eukaryota</taxon>
        <taxon>Fungi</taxon>
        <taxon>Fungi incertae sedis</taxon>
        <taxon>Mucoromycota</taxon>
        <taxon>Mortierellomycotina</taxon>
        <taxon>Mortierellomycetes</taxon>
        <taxon>Mortierellales</taxon>
        <taxon>Mortierellaceae</taxon>
        <taxon>Podila</taxon>
    </lineage>
</organism>
<evidence type="ECO:0000256" key="2">
    <source>
        <dbReference type="SAM" id="MobiDB-lite"/>
    </source>
</evidence>
<evidence type="ECO:0000256" key="1">
    <source>
        <dbReference type="PROSITE-ProRule" id="PRU00117"/>
    </source>
</evidence>
<dbReference type="Proteomes" id="UP000696485">
    <property type="component" value="Unassembled WGS sequence"/>
</dbReference>
<keyword evidence="4" id="KW-1185">Reference proteome</keyword>
<name>A0A9P5VNY8_9FUNG</name>
<feature type="region of interest" description="Disordered" evidence="2">
    <location>
        <begin position="180"/>
        <end position="199"/>
    </location>
</feature>
<comment type="caution">
    <text evidence="3">The sequence shown here is derived from an EMBL/GenBank/DDBJ whole genome shotgun (WGS) entry which is preliminary data.</text>
</comment>
<evidence type="ECO:0008006" key="5">
    <source>
        <dbReference type="Google" id="ProtNLM"/>
    </source>
</evidence>
<evidence type="ECO:0000313" key="4">
    <source>
        <dbReference type="Proteomes" id="UP000696485"/>
    </source>
</evidence>
<dbReference type="PROSITE" id="PS50084">
    <property type="entry name" value="KH_TYPE_1"/>
    <property type="match status" value="1"/>
</dbReference>
<feature type="compositionally biased region" description="Low complexity" evidence="2">
    <location>
        <begin position="132"/>
        <end position="142"/>
    </location>
</feature>
<keyword evidence="1" id="KW-0694">RNA-binding</keyword>
<accession>A0A9P5VNY8</accession>
<sequence length="629" mass="71131">MEQLLGVDIPHRTITPLEASAALRTAMSENEDLLGQEPLNGANVDNTTLVMAVRPVPLPLRERPRELATFDTALAAFQNPSRHEEDAHRATIHKSISQPADRAVRYSSWTDEFRSTRTGQETDEAKPVANNGLGLESGSSSGTSIDQSPRHPFESRRNFHRVEQTKRYVPGKTEEYWKEPLGRHHSTTDLSNDTTPNHPLLDKEDLKRCLQEEDYTQVTPFTFIHTDRYLEPITKNNPLVTIRLVFLSSQLPRSVAFTKMMLLLRNKHLIDTFLIPHETQPTHPDADVVLGFSGALTRVLLSLKEFLQELAPKPRRFYMWRLCVLIPHRIHFLFIGEQDHSLVYDEENDMAESSIPQLRKCLGRRYGPVSEDAPDEHILTLESCTLDRIMDALRFVAETMAKDEECYGPADDGMYLGGRPSAIPAAIMHHADHFRGAMQAKMHVGLPVGYLVRPEMAQCLRRMQLRPYHLQLLLTLAQASYVIGRHGDRIYQLQESTGAILELSRNVKSIVRVCDVGGHELETVVGAVGTVVESMYRSAVAEWQVGVYVPQRVAVALDSDETRMALMAKDVEVEILALEEAEQRVMEHVIRLEEGEVECVVRFMSASEQVGIEHAVRTTLAIMYRNAEE</sequence>
<reference evidence="3" key="1">
    <citation type="journal article" date="2020" name="Fungal Divers.">
        <title>Resolving the Mortierellaceae phylogeny through synthesis of multi-gene phylogenetics and phylogenomics.</title>
        <authorList>
            <person name="Vandepol N."/>
            <person name="Liber J."/>
            <person name="Desiro A."/>
            <person name="Na H."/>
            <person name="Kennedy M."/>
            <person name="Barry K."/>
            <person name="Grigoriev I.V."/>
            <person name="Miller A.N."/>
            <person name="O'Donnell K."/>
            <person name="Stajich J.E."/>
            <person name="Bonito G."/>
        </authorList>
    </citation>
    <scope>NUCLEOTIDE SEQUENCE</scope>
    <source>
        <strain evidence="3">NVP1</strain>
    </source>
</reference>
<feature type="compositionally biased region" description="Polar residues" evidence="2">
    <location>
        <begin position="188"/>
        <end position="197"/>
    </location>
</feature>
<gene>
    <name evidence="3" type="ORF">BG006_002457</name>
</gene>
<protein>
    <recommendedName>
        <fullName evidence="5">K Homology domain-containing protein</fullName>
    </recommendedName>
</protein>
<dbReference type="EMBL" id="JAAAUY010000158">
    <property type="protein sequence ID" value="KAF9334251.1"/>
    <property type="molecule type" value="Genomic_DNA"/>
</dbReference>
<proteinExistence type="predicted"/>
<feature type="compositionally biased region" description="Basic and acidic residues" evidence="2">
    <location>
        <begin position="148"/>
        <end position="165"/>
    </location>
</feature>
<feature type="region of interest" description="Disordered" evidence="2">
    <location>
        <begin position="113"/>
        <end position="165"/>
    </location>
</feature>
<dbReference type="AlphaFoldDB" id="A0A9P5VNY8"/>
<evidence type="ECO:0000313" key="3">
    <source>
        <dbReference type="EMBL" id="KAF9334251.1"/>
    </source>
</evidence>